<proteinExistence type="predicted"/>
<organism evidence="2 3">
    <name type="scientific">Dunaliella salina</name>
    <name type="common">Green alga</name>
    <name type="synonym">Protococcus salinus</name>
    <dbReference type="NCBI Taxonomy" id="3046"/>
    <lineage>
        <taxon>Eukaryota</taxon>
        <taxon>Viridiplantae</taxon>
        <taxon>Chlorophyta</taxon>
        <taxon>core chlorophytes</taxon>
        <taxon>Chlorophyceae</taxon>
        <taxon>CS clade</taxon>
        <taxon>Chlamydomonadales</taxon>
        <taxon>Dunaliellaceae</taxon>
        <taxon>Dunaliella</taxon>
    </lineage>
</organism>
<reference evidence="2" key="1">
    <citation type="submission" date="2017-08" db="EMBL/GenBank/DDBJ databases">
        <authorList>
            <person name="Polle J.E."/>
            <person name="Barry K."/>
            <person name="Cushman J."/>
            <person name="Schmutz J."/>
            <person name="Tran D."/>
            <person name="Hathwaick L.T."/>
            <person name="Yim W.C."/>
            <person name="Jenkins J."/>
            <person name="Mckie-Krisberg Z.M."/>
            <person name="Prochnik S."/>
            <person name="Lindquist E."/>
            <person name="Dockter R.B."/>
            <person name="Adam C."/>
            <person name="Molina H."/>
            <person name="Bunkerborg J."/>
            <person name="Jin E."/>
            <person name="Buchheim M."/>
            <person name="Magnuson J."/>
        </authorList>
    </citation>
    <scope>NUCLEOTIDE SEQUENCE</scope>
    <source>
        <strain evidence="2">CCAP 19/18</strain>
    </source>
</reference>
<evidence type="ECO:0000313" key="2">
    <source>
        <dbReference type="EMBL" id="KAF5842948.1"/>
    </source>
</evidence>
<sequence length="108" mass="11888">MQETPPKSAGQTLFLDLPDDFFGSLYVILGTERRTALRHACVTLYKSPSINANIHTILAYTCREQRYNQQIDSLPKACHAEEAAIGVRRPQAHSAADVSPNIPKSGHA</sequence>
<dbReference type="Proteomes" id="UP000815325">
    <property type="component" value="Unassembled WGS sequence"/>
</dbReference>
<keyword evidence="3" id="KW-1185">Reference proteome</keyword>
<accession>A0ABQ7H7W1</accession>
<gene>
    <name evidence="2" type="ORF">DUNSADRAFT_3541</name>
</gene>
<name>A0ABQ7H7W1_DUNSA</name>
<evidence type="ECO:0000313" key="3">
    <source>
        <dbReference type="Proteomes" id="UP000815325"/>
    </source>
</evidence>
<comment type="caution">
    <text evidence="2">The sequence shown here is derived from an EMBL/GenBank/DDBJ whole genome shotgun (WGS) entry which is preliminary data.</text>
</comment>
<dbReference type="EMBL" id="MU069451">
    <property type="protein sequence ID" value="KAF5842948.1"/>
    <property type="molecule type" value="Genomic_DNA"/>
</dbReference>
<evidence type="ECO:0008006" key="4">
    <source>
        <dbReference type="Google" id="ProtNLM"/>
    </source>
</evidence>
<evidence type="ECO:0000256" key="1">
    <source>
        <dbReference type="SAM" id="MobiDB-lite"/>
    </source>
</evidence>
<protein>
    <recommendedName>
        <fullName evidence="4">Encoded protein</fullName>
    </recommendedName>
</protein>
<feature type="region of interest" description="Disordered" evidence="1">
    <location>
        <begin position="89"/>
        <end position="108"/>
    </location>
</feature>